<keyword evidence="3" id="KW-1185">Reference proteome</keyword>
<feature type="chain" id="PRO_5046382305" description="SnoaL-like domain-containing protein" evidence="1">
    <location>
        <begin position="19"/>
        <end position="214"/>
    </location>
</feature>
<sequence length="214" mass="23700">MYFNILLAALIAPLAVLATPLLPNNTTNGRARLHPRFPFTNATVISERQPIPTTNTTAIGMGSTVPIDNAPKIGKRLAVPLPFKNTTFISGRQAPVKPKPCQPISPTPTEAETNARFDRFADAFLVKKNVTAAFEYISQNYINHNPAAQNGFDSAWNILSPIWASQQITVLRTKFQGAQGWLNYRSGFGEVVDRYRWESGCIVEHWDQGESFPA</sequence>
<gene>
    <name evidence="2" type="ORF">PVAG01_09010</name>
</gene>
<dbReference type="InterPro" id="IPR032710">
    <property type="entry name" value="NTF2-like_dom_sf"/>
</dbReference>
<dbReference type="Proteomes" id="UP001629113">
    <property type="component" value="Unassembled WGS sequence"/>
</dbReference>
<keyword evidence="1" id="KW-0732">Signal</keyword>
<dbReference type="EMBL" id="JBFCZG010000008">
    <property type="protein sequence ID" value="KAL3418789.1"/>
    <property type="molecule type" value="Genomic_DNA"/>
</dbReference>
<accession>A0ABR4P648</accession>
<organism evidence="2 3">
    <name type="scientific">Phlyctema vagabunda</name>
    <dbReference type="NCBI Taxonomy" id="108571"/>
    <lineage>
        <taxon>Eukaryota</taxon>
        <taxon>Fungi</taxon>
        <taxon>Dikarya</taxon>
        <taxon>Ascomycota</taxon>
        <taxon>Pezizomycotina</taxon>
        <taxon>Leotiomycetes</taxon>
        <taxon>Helotiales</taxon>
        <taxon>Dermateaceae</taxon>
        <taxon>Phlyctema</taxon>
    </lineage>
</organism>
<name>A0ABR4P648_9HELO</name>
<evidence type="ECO:0000313" key="2">
    <source>
        <dbReference type="EMBL" id="KAL3418789.1"/>
    </source>
</evidence>
<proteinExistence type="predicted"/>
<evidence type="ECO:0000256" key="1">
    <source>
        <dbReference type="SAM" id="SignalP"/>
    </source>
</evidence>
<feature type="signal peptide" evidence="1">
    <location>
        <begin position="1"/>
        <end position="18"/>
    </location>
</feature>
<evidence type="ECO:0008006" key="4">
    <source>
        <dbReference type="Google" id="ProtNLM"/>
    </source>
</evidence>
<dbReference type="Gene3D" id="3.10.450.50">
    <property type="match status" value="1"/>
</dbReference>
<evidence type="ECO:0000313" key="3">
    <source>
        <dbReference type="Proteomes" id="UP001629113"/>
    </source>
</evidence>
<protein>
    <recommendedName>
        <fullName evidence="4">SnoaL-like domain-containing protein</fullName>
    </recommendedName>
</protein>
<comment type="caution">
    <text evidence="2">The sequence shown here is derived from an EMBL/GenBank/DDBJ whole genome shotgun (WGS) entry which is preliminary data.</text>
</comment>
<reference evidence="2 3" key="1">
    <citation type="submission" date="2024-06" db="EMBL/GenBank/DDBJ databases">
        <title>Complete genome of Phlyctema vagabunda strain 19-DSS-EL-015.</title>
        <authorList>
            <person name="Fiorenzani C."/>
        </authorList>
    </citation>
    <scope>NUCLEOTIDE SEQUENCE [LARGE SCALE GENOMIC DNA]</scope>
    <source>
        <strain evidence="2 3">19-DSS-EL-015</strain>
    </source>
</reference>
<dbReference type="SUPFAM" id="SSF54427">
    <property type="entry name" value="NTF2-like"/>
    <property type="match status" value="1"/>
</dbReference>